<protein>
    <submittedName>
        <fullName evidence="2">DNA-binding helix-turn-helix protein</fullName>
    </submittedName>
</protein>
<dbReference type="GeneID" id="92837632"/>
<dbReference type="Pfam" id="PF01381">
    <property type="entry name" value="HTH_3"/>
    <property type="match status" value="1"/>
</dbReference>
<proteinExistence type="predicted"/>
<dbReference type="CDD" id="cd00093">
    <property type="entry name" value="HTH_XRE"/>
    <property type="match status" value="1"/>
</dbReference>
<dbReference type="PATRIC" id="fig|649747.3.peg.1402"/>
<dbReference type="eggNOG" id="COG3620">
    <property type="taxonomic scope" value="Bacteria"/>
</dbReference>
<comment type="caution">
    <text evidence="2">The sequence shown here is derived from an EMBL/GenBank/DDBJ whole genome shotgun (WGS) entry which is preliminary data.</text>
</comment>
<dbReference type="Gene3D" id="1.10.260.40">
    <property type="entry name" value="lambda repressor-like DNA-binding domains"/>
    <property type="match status" value="1"/>
</dbReference>
<name>U1WP46_ANEAE</name>
<dbReference type="SMART" id="SM00530">
    <property type="entry name" value="HTH_XRE"/>
    <property type="match status" value="1"/>
</dbReference>
<organism evidence="2 3">
    <name type="scientific">Aneurinibacillus aneurinilyticus ATCC 12856</name>
    <dbReference type="NCBI Taxonomy" id="649747"/>
    <lineage>
        <taxon>Bacteria</taxon>
        <taxon>Bacillati</taxon>
        <taxon>Bacillota</taxon>
        <taxon>Bacilli</taxon>
        <taxon>Bacillales</taxon>
        <taxon>Paenibacillaceae</taxon>
        <taxon>Aneurinibacillus group</taxon>
        <taxon>Aneurinibacillus</taxon>
    </lineage>
</organism>
<sequence>MKTISTEKLGLIVKEKREEAKLTKEALGLKTQINRNIIAKIEDKKHIPSIPQLNALMKELKFQFEDIIEEDASTDVFVAMMGEAATEKEKEGFEKMIARMLCISKYKKLRKAYKI</sequence>
<evidence type="ECO:0000259" key="1">
    <source>
        <dbReference type="PROSITE" id="PS50943"/>
    </source>
</evidence>
<evidence type="ECO:0000313" key="2">
    <source>
        <dbReference type="EMBL" id="ERI10364.1"/>
    </source>
</evidence>
<dbReference type="PROSITE" id="PS50943">
    <property type="entry name" value="HTH_CROC1"/>
    <property type="match status" value="1"/>
</dbReference>
<dbReference type="HOGENOM" id="CLU_2094219_0_0_9"/>
<reference evidence="2 3" key="1">
    <citation type="submission" date="2013-08" db="EMBL/GenBank/DDBJ databases">
        <authorList>
            <person name="Weinstock G."/>
            <person name="Sodergren E."/>
            <person name="Wylie T."/>
            <person name="Fulton L."/>
            <person name="Fulton R."/>
            <person name="Fronick C."/>
            <person name="O'Laughlin M."/>
            <person name="Godfrey J."/>
            <person name="Miner T."/>
            <person name="Herter B."/>
            <person name="Appelbaum E."/>
            <person name="Cordes M."/>
            <person name="Lek S."/>
            <person name="Wollam A."/>
            <person name="Pepin K.H."/>
            <person name="Palsikar V.B."/>
            <person name="Mitreva M."/>
            <person name="Wilson R.K."/>
        </authorList>
    </citation>
    <scope>NUCLEOTIDE SEQUENCE [LARGE SCALE GENOMIC DNA]</scope>
    <source>
        <strain evidence="2 3">ATCC 12856</strain>
    </source>
</reference>
<dbReference type="InterPro" id="IPR010982">
    <property type="entry name" value="Lambda_DNA-bd_dom_sf"/>
</dbReference>
<dbReference type="Proteomes" id="UP000016511">
    <property type="component" value="Unassembled WGS sequence"/>
</dbReference>
<accession>U1WP46</accession>
<keyword evidence="2" id="KW-0238">DNA-binding</keyword>
<dbReference type="AlphaFoldDB" id="U1WP46"/>
<dbReference type="InterPro" id="IPR001387">
    <property type="entry name" value="Cro/C1-type_HTH"/>
</dbReference>
<feature type="domain" description="HTH cro/C1-type" evidence="1">
    <location>
        <begin position="13"/>
        <end position="67"/>
    </location>
</feature>
<gene>
    <name evidence="2" type="ORF">HMPREF0083_01547</name>
</gene>
<dbReference type="STRING" id="649747.HMPREF0083_01547"/>
<dbReference type="GO" id="GO:0003677">
    <property type="term" value="F:DNA binding"/>
    <property type="evidence" value="ECO:0007669"/>
    <property type="project" value="UniProtKB-KW"/>
</dbReference>
<dbReference type="EMBL" id="AWSJ01000102">
    <property type="protein sequence ID" value="ERI10364.1"/>
    <property type="molecule type" value="Genomic_DNA"/>
</dbReference>
<dbReference type="RefSeq" id="WP_021619568.1">
    <property type="nucleotide sequence ID" value="NZ_KE952689.1"/>
</dbReference>
<keyword evidence="3" id="KW-1185">Reference proteome</keyword>
<dbReference type="SUPFAM" id="SSF47413">
    <property type="entry name" value="lambda repressor-like DNA-binding domains"/>
    <property type="match status" value="1"/>
</dbReference>
<evidence type="ECO:0000313" key="3">
    <source>
        <dbReference type="Proteomes" id="UP000016511"/>
    </source>
</evidence>